<dbReference type="PANTHER" id="PTHR11136">
    <property type="entry name" value="FOLYLPOLYGLUTAMATE SYNTHASE-RELATED"/>
    <property type="match status" value="1"/>
</dbReference>
<comment type="similarity">
    <text evidence="1 10">Belongs to the folylpolyglutamate synthase family.</text>
</comment>
<evidence type="ECO:0000259" key="12">
    <source>
        <dbReference type="Pfam" id="PF08245"/>
    </source>
</evidence>
<evidence type="ECO:0000256" key="1">
    <source>
        <dbReference type="ARBA" id="ARBA00008276"/>
    </source>
</evidence>
<proteinExistence type="inferred from homology"/>
<evidence type="ECO:0000256" key="6">
    <source>
        <dbReference type="ARBA" id="ARBA00022840"/>
    </source>
</evidence>
<feature type="domain" description="Mur ligase central" evidence="12">
    <location>
        <begin position="44"/>
        <end position="270"/>
    </location>
</feature>
<dbReference type="PIRSF" id="PIRSF001563">
    <property type="entry name" value="Folylpolyglu_synth"/>
    <property type="match status" value="1"/>
</dbReference>
<dbReference type="Proteomes" id="UP001523566">
    <property type="component" value="Unassembled WGS sequence"/>
</dbReference>
<dbReference type="Pfam" id="PF02875">
    <property type="entry name" value="Mur_ligase_C"/>
    <property type="match status" value="1"/>
</dbReference>
<evidence type="ECO:0000256" key="2">
    <source>
        <dbReference type="ARBA" id="ARBA00013025"/>
    </source>
</evidence>
<reference evidence="13 14" key="1">
    <citation type="journal article" date="2022" name="Genome Biol. Evol.">
        <title>Host diet, physiology and behaviors set the stage for Lachnospiraceae cladogenesis.</title>
        <authorList>
            <person name="Vera-Ponce De Leon A."/>
            <person name="Schneider M."/>
            <person name="Jahnes B.C."/>
            <person name="Sadowski V."/>
            <person name="Camuy-Velez L.A."/>
            <person name="Duan J."/>
            <person name="Sabree Z.L."/>
        </authorList>
    </citation>
    <scope>NUCLEOTIDE SEQUENCE [LARGE SCALE GENOMIC DNA]</scope>
    <source>
        <strain evidence="13 14">PAL113</strain>
    </source>
</reference>
<evidence type="ECO:0000256" key="3">
    <source>
        <dbReference type="ARBA" id="ARBA00022598"/>
    </source>
</evidence>
<keyword evidence="14" id="KW-1185">Reference proteome</keyword>
<evidence type="ECO:0000256" key="9">
    <source>
        <dbReference type="ARBA" id="ARBA00047493"/>
    </source>
</evidence>
<evidence type="ECO:0000313" key="13">
    <source>
        <dbReference type="EMBL" id="MCP1101925.1"/>
    </source>
</evidence>
<dbReference type="Gene3D" id="3.90.190.20">
    <property type="entry name" value="Mur ligase, C-terminal domain"/>
    <property type="match status" value="1"/>
</dbReference>
<dbReference type="Gene3D" id="3.40.1190.10">
    <property type="entry name" value="Mur-like, catalytic domain"/>
    <property type="match status" value="1"/>
</dbReference>
<dbReference type="PANTHER" id="PTHR11136:SF0">
    <property type="entry name" value="DIHYDROFOLATE SYNTHETASE-RELATED"/>
    <property type="match status" value="1"/>
</dbReference>
<evidence type="ECO:0000256" key="10">
    <source>
        <dbReference type="PIRNR" id="PIRNR001563"/>
    </source>
</evidence>
<evidence type="ECO:0000259" key="11">
    <source>
        <dbReference type="Pfam" id="PF02875"/>
    </source>
</evidence>
<dbReference type="InterPro" id="IPR004101">
    <property type="entry name" value="Mur_ligase_C"/>
</dbReference>
<dbReference type="InterPro" id="IPR013221">
    <property type="entry name" value="Mur_ligase_cen"/>
</dbReference>
<dbReference type="InterPro" id="IPR001645">
    <property type="entry name" value="Folylpolyglutamate_synth"/>
</dbReference>
<comment type="caution">
    <text evidence="13">The sequence shown here is derived from an EMBL/GenBank/DDBJ whole genome shotgun (WGS) entry which is preliminary data.</text>
</comment>
<evidence type="ECO:0000256" key="7">
    <source>
        <dbReference type="ARBA" id="ARBA00022842"/>
    </source>
</evidence>
<dbReference type="SUPFAM" id="SSF53623">
    <property type="entry name" value="MurD-like peptide ligases, catalytic domain"/>
    <property type="match status" value="1"/>
</dbReference>
<keyword evidence="5 10" id="KW-0547">Nucleotide-binding</keyword>
<evidence type="ECO:0000313" key="14">
    <source>
        <dbReference type="Proteomes" id="UP001523566"/>
    </source>
</evidence>
<feature type="domain" description="Mur ligase C-terminal" evidence="11">
    <location>
        <begin position="295"/>
        <end position="416"/>
    </location>
</feature>
<dbReference type="EC" id="6.3.2.17" evidence="2"/>
<comment type="catalytic activity">
    <reaction evidence="9">
        <text>(6S)-5,6,7,8-tetrahydrofolyl-(gamma-L-Glu)(n) + L-glutamate + ATP = (6S)-5,6,7,8-tetrahydrofolyl-(gamma-L-Glu)(n+1) + ADP + phosphate + H(+)</text>
        <dbReference type="Rhea" id="RHEA:10580"/>
        <dbReference type="Rhea" id="RHEA-COMP:14738"/>
        <dbReference type="Rhea" id="RHEA-COMP:14740"/>
        <dbReference type="ChEBI" id="CHEBI:15378"/>
        <dbReference type="ChEBI" id="CHEBI:29985"/>
        <dbReference type="ChEBI" id="CHEBI:30616"/>
        <dbReference type="ChEBI" id="CHEBI:43474"/>
        <dbReference type="ChEBI" id="CHEBI:141005"/>
        <dbReference type="ChEBI" id="CHEBI:456216"/>
        <dbReference type="EC" id="6.3.2.17"/>
    </reaction>
</comment>
<dbReference type="RefSeq" id="WP_262065713.1">
    <property type="nucleotide sequence ID" value="NZ_JAMXOD010000006.1"/>
</dbReference>
<dbReference type="InterPro" id="IPR036615">
    <property type="entry name" value="Mur_ligase_C_dom_sf"/>
</dbReference>
<organism evidence="13 14">
    <name type="scientific">Aequitasia blattaphilus</name>
    <dbReference type="NCBI Taxonomy" id="2949332"/>
    <lineage>
        <taxon>Bacteria</taxon>
        <taxon>Bacillati</taxon>
        <taxon>Bacillota</taxon>
        <taxon>Clostridia</taxon>
        <taxon>Lachnospirales</taxon>
        <taxon>Lachnospiraceae</taxon>
        <taxon>Aequitasia</taxon>
    </lineage>
</organism>
<sequence length="435" mass="48621">MDYQSAVAYIESIPKFTKKNSLSHTRYLLIKLKYPGVLRKITHVAGTNGKGSVCIYLRDILLGEKKSVGTFTSPHLVRINERFLIDKDEVSDEGFLEAFHEVYDTVKEMEAEGYEHPTYFEFLFVMAMVIFEKADVEYIVLETGLGGRLDATNSVIKPTLSIITSIGPDHQSILGETIEEIAGEKAGIIKRNVPLIFDGREKKSRKIIENAAKNASVPYEIVDDSSYQLMNIRGKVIDFLPSTGYDKNDVWSINVYGEYQIVNALLAIRAAALLLETQSYPDSFKETVKNTEIPGRMEEVVPNIFVDGAHNLQAVTEACKVLNQISEEAEALPVVLYSAVSDKDYRKIIPYICTHTKAKEYAVVGLTNSRGVSGKELAEVFHENTKEKIVVKENVQETIEYIKSESENRPVFCFGSLYLVGEIKAALGGKSNAKF</sequence>
<dbReference type="InterPro" id="IPR036565">
    <property type="entry name" value="Mur-like_cat_sf"/>
</dbReference>
<dbReference type="GO" id="GO:0016874">
    <property type="term" value="F:ligase activity"/>
    <property type="evidence" value="ECO:0007669"/>
    <property type="project" value="UniProtKB-KW"/>
</dbReference>
<dbReference type="Pfam" id="PF08245">
    <property type="entry name" value="Mur_ligase_M"/>
    <property type="match status" value="1"/>
</dbReference>
<dbReference type="EMBL" id="JAMZFW010000006">
    <property type="protein sequence ID" value="MCP1101925.1"/>
    <property type="molecule type" value="Genomic_DNA"/>
</dbReference>
<evidence type="ECO:0000256" key="8">
    <source>
        <dbReference type="ARBA" id="ARBA00030592"/>
    </source>
</evidence>
<name>A0ABT1E7X5_9FIRM</name>
<gene>
    <name evidence="13" type="ORF">NK125_05775</name>
</gene>
<evidence type="ECO:0000256" key="4">
    <source>
        <dbReference type="ARBA" id="ARBA00022723"/>
    </source>
</evidence>
<keyword evidence="3 10" id="KW-0436">Ligase</keyword>
<accession>A0ABT1E7X5</accession>
<protein>
    <recommendedName>
        <fullName evidence="2">tetrahydrofolate synthase</fullName>
        <ecNumber evidence="2">6.3.2.17</ecNumber>
    </recommendedName>
    <alternativeName>
        <fullName evidence="8">Tetrahydrofolylpolyglutamate synthase</fullName>
    </alternativeName>
</protein>
<dbReference type="NCBIfam" id="TIGR01499">
    <property type="entry name" value="folC"/>
    <property type="match status" value="1"/>
</dbReference>
<evidence type="ECO:0000256" key="5">
    <source>
        <dbReference type="ARBA" id="ARBA00022741"/>
    </source>
</evidence>
<keyword evidence="4" id="KW-0479">Metal-binding</keyword>
<dbReference type="SUPFAM" id="SSF53244">
    <property type="entry name" value="MurD-like peptide ligases, peptide-binding domain"/>
    <property type="match status" value="1"/>
</dbReference>
<keyword evidence="6 10" id="KW-0067">ATP-binding</keyword>
<keyword evidence="7" id="KW-0460">Magnesium</keyword>